<feature type="signal peptide" evidence="1">
    <location>
        <begin position="1"/>
        <end position="20"/>
    </location>
</feature>
<evidence type="ECO:0000313" key="2">
    <source>
        <dbReference type="EMBL" id="POS81002.1"/>
    </source>
</evidence>
<proteinExistence type="predicted"/>
<gene>
    <name evidence="2" type="ORF">DHEL01_v200575</name>
</gene>
<organism evidence="2 3">
    <name type="scientific">Diaporthe helianthi</name>
    <dbReference type="NCBI Taxonomy" id="158607"/>
    <lineage>
        <taxon>Eukaryota</taxon>
        <taxon>Fungi</taxon>
        <taxon>Dikarya</taxon>
        <taxon>Ascomycota</taxon>
        <taxon>Pezizomycotina</taxon>
        <taxon>Sordariomycetes</taxon>
        <taxon>Sordariomycetidae</taxon>
        <taxon>Diaporthales</taxon>
        <taxon>Diaporthaceae</taxon>
        <taxon>Diaporthe</taxon>
    </lineage>
</organism>
<sequence>MRLQVNLVLLGLGLVGSALADSLCCIPNCGACLPDLCGGSNGDCNNSIFNTCCADEKKRTLVTEEEYLASIA</sequence>
<evidence type="ECO:0000313" key="3">
    <source>
        <dbReference type="Proteomes" id="UP000094444"/>
    </source>
</evidence>
<comment type="caution">
    <text evidence="2">The sequence shown here is derived from an EMBL/GenBank/DDBJ whole genome shotgun (WGS) entry which is preliminary data.</text>
</comment>
<dbReference type="Proteomes" id="UP000094444">
    <property type="component" value="Unassembled WGS sequence"/>
</dbReference>
<name>A0A2P5IET6_DIAHE</name>
<evidence type="ECO:0000256" key="1">
    <source>
        <dbReference type="SAM" id="SignalP"/>
    </source>
</evidence>
<dbReference type="InParanoid" id="A0A2P5IET6"/>
<accession>A0A2P5IET6</accession>
<protein>
    <submittedName>
        <fullName evidence="2">Uncharacterized protein</fullName>
    </submittedName>
</protein>
<dbReference type="OrthoDB" id="10444079at2759"/>
<dbReference type="AlphaFoldDB" id="A0A2P5IET6"/>
<dbReference type="EMBL" id="MAVT02000023">
    <property type="protein sequence ID" value="POS81002.1"/>
    <property type="molecule type" value="Genomic_DNA"/>
</dbReference>
<reference evidence="2" key="1">
    <citation type="submission" date="2017-09" db="EMBL/GenBank/DDBJ databases">
        <title>Polyketide synthases of a Diaporthe helianthi virulent isolate.</title>
        <authorList>
            <person name="Baroncelli R."/>
        </authorList>
    </citation>
    <scope>NUCLEOTIDE SEQUENCE [LARGE SCALE GENOMIC DNA]</scope>
    <source>
        <strain evidence="2">7/96</strain>
    </source>
</reference>
<keyword evidence="1" id="KW-0732">Signal</keyword>
<keyword evidence="3" id="KW-1185">Reference proteome</keyword>
<feature type="chain" id="PRO_5015181145" evidence="1">
    <location>
        <begin position="21"/>
        <end position="72"/>
    </location>
</feature>